<keyword evidence="3" id="KW-1185">Reference proteome</keyword>
<organism evidence="2 3">
    <name type="scientific">Fructobacillus broussonetiae</name>
    <dbReference type="NCBI Taxonomy" id="2713173"/>
    <lineage>
        <taxon>Bacteria</taxon>
        <taxon>Bacillati</taxon>
        <taxon>Bacillota</taxon>
        <taxon>Bacilli</taxon>
        <taxon>Lactobacillales</taxon>
        <taxon>Lactobacillaceae</taxon>
        <taxon>Fructobacillus</taxon>
    </lineage>
</organism>
<dbReference type="EMBL" id="JAAMFK010000009">
    <property type="protein sequence ID" value="MBS9339187.1"/>
    <property type="molecule type" value="Genomic_DNA"/>
</dbReference>
<dbReference type="InterPro" id="IPR013321">
    <property type="entry name" value="Arc_rbn_hlx_hlx"/>
</dbReference>
<accession>A0ABS5R1R8</accession>
<sequence>MVNVKKKKITLSLPEDTNASLELLAKKTGMTKSGLVNFLVNQANENGTIYK</sequence>
<evidence type="ECO:0000313" key="2">
    <source>
        <dbReference type="EMBL" id="MBS9339187.1"/>
    </source>
</evidence>
<proteinExistence type="predicted"/>
<name>A0ABS5R1R8_9LACO</name>
<comment type="caution">
    <text evidence="2">The sequence shown here is derived from an EMBL/GenBank/DDBJ whole genome shotgun (WGS) entry which is preliminary data.</text>
</comment>
<dbReference type="Gene3D" id="1.10.1220.10">
    <property type="entry name" value="Met repressor-like"/>
    <property type="match status" value="1"/>
</dbReference>
<evidence type="ECO:0000313" key="3">
    <source>
        <dbReference type="Proteomes" id="UP001519504"/>
    </source>
</evidence>
<feature type="domain" description="CopG-like ribbon-helix-helix" evidence="1">
    <location>
        <begin position="9"/>
        <end position="43"/>
    </location>
</feature>
<gene>
    <name evidence="2" type="ORF">G6R29_06085</name>
</gene>
<evidence type="ECO:0000259" key="1">
    <source>
        <dbReference type="Pfam" id="PF07878"/>
    </source>
</evidence>
<dbReference type="Proteomes" id="UP001519504">
    <property type="component" value="Unassembled WGS sequence"/>
</dbReference>
<dbReference type="InterPro" id="IPR010985">
    <property type="entry name" value="Ribbon_hlx_hlx"/>
</dbReference>
<reference evidence="2 3" key="1">
    <citation type="submission" date="2020-02" db="EMBL/GenBank/DDBJ databases">
        <title>Fructobacillus sp. isolated from paper mulberry of Taiwan.</title>
        <authorList>
            <person name="Lin S.-T."/>
        </authorList>
    </citation>
    <scope>NUCLEOTIDE SEQUENCE [LARGE SCALE GENOMIC DNA]</scope>
    <source>
        <strain evidence="2 3">M2-14</strain>
    </source>
</reference>
<protein>
    <submittedName>
        <fullName evidence="2">Protein repA</fullName>
    </submittedName>
</protein>
<dbReference type="Pfam" id="PF07878">
    <property type="entry name" value="RHH_5"/>
    <property type="match status" value="1"/>
</dbReference>
<dbReference type="SUPFAM" id="SSF47598">
    <property type="entry name" value="Ribbon-helix-helix"/>
    <property type="match status" value="1"/>
</dbReference>
<dbReference type="RefSeq" id="WP_213809468.1">
    <property type="nucleotide sequence ID" value="NZ_JAAMFK010000009.1"/>
</dbReference>
<dbReference type="InterPro" id="IPR012869">
    <property type="entry name" value="RHH_5"/>
</dbReference>